<proteinExistence type="predicted"/>
<name>A0A512BG76_9BACT</name>
<dbReference type="EMBL" id="BJYT01000014">
    <property type="protein sequence ID" value="GEO10964.1"/>
    <property type="molecule type" value="Genomic_DNA"/>
</dbReference>
<reference evidence="2 3" key="1">
    <citation type="submission" date="2019-07" db="EMBL/GenBank/DDBJ databases">
        <title>Whole genome shotgun sequence of Segetibacter aerophilus NBRC 106135.</title>
        <authorList>
            <person name="Hosoyama A."/>
            <person name="Uohara A."/>
            <person name="Ohji S."/>
            <person name="Ichikawa N."/>
        </authorList>
    </citation>
    <scope>NUCLEOTIDE SEQUENCE [LARGE SCALE GENOMIC DNA]</scope>
    <source>
        <strain evidence="2 3">NBRC 106135</strain>
    </source>
</reference>
<dbReference type="AlphaFoldDB" id="A0A512BG76"/>
<keyword evidence="3" id="KW-1185">Reference proteome</keyword>
<dbReference type="InterPro" id="IPR029052">
    <property type="entry name" value="Metallo-depent_PP-like"/>
</dbReference>
<sequence>MRKFLQELLVKPINRLADYYSSRPDKERVHKALTDLYASITSDNKKGLLLNFNAETDRFIIFSDMHKGTKNGADDFNFSEKNYLQALEYYEKNKFTYIQLGDAEELWENKLAAVKKANADSFDKERFFLQRNAFIKVFGNHDLFWDNSPFSSSELEDIYAQKVTIYEGVVLRTTDSSNSLDIFLTHGHQGDELSDGNWFTKWFIANLWAPLQSYLLINPNTPAYYNYLKTAHNKLMYEWVAPQQNILLVTGHTHQPVFQSLTQLERLYRRLESAKESKDEAAVKDIENEIQIKHQKGQILPDFSGYKPSYFNSGCCCYNDGDITGLEIEAGQISLIKWEYNEDTQMPGRILLETVALSKLISSEAVN</sequence>
<dbReference type="OrthoDB" id="9773199at2"/>
<gene>
    <name evidence="2" type="ORF">SAE01_34600</name>
</gene>
<dbReference type="RefSeq" id="WP_147205073.1">
    <property type="nucleotide sequence ID" value="NZ_BJYT01000014.1"/>
</dbReference>
<accession>A0A512BG76</accession>
<dbReference type="Gene3D" id="3.60.21.10">
    <property type="match status" value="1"/>
</dbReference>
<evidence type="ECO:0000313" key="3">
    <source>
        <dbReference type="Proteomes" id="UP000321513"/>
    </source>
</evidence>
<protein>
    <recommendedName>
        <fullName evidence="1">Calcineurin-like phosphoesterase domain-containing protein</fullName>
    </recommendedName>
</protein>
<dbReference type="InterPro" id="IPR004843">
    <property type="entry name" value="Calcineurin-like_PHP"/>
</dbReference>
<dbReference type="SUPFAM" id="SSF56300">
    <property type="entry name" value="Metallo-dependent phosphatases"/>
    <property type="match status" value="1"/>
</dbReference>
<dbReference type="Proteomes" id="UP000321513">
    <property type="component" value="Unassembled WGS sequence"/>
</dbReference>
<feature type="domain" description="Calcineurin-like phosphoesterase" evidence="1">
    <location>
        <begin position="58"/>
        <end position="256"/>
    </location>
</feature>
<dbReference type="GO" id="GO:0016787">
    <property type="term" value="F:hydrolase activity"/>
    <property type="evidence" value="ECO:0007669"/>
    <property type="project" value="InterPro"/>
</dbReference>
<dbReference type="Pfam" id="PF00149">
    <property type="entry name" value="Metallophos"/>
    <property type="match status" value="1"/>
</dbReference>
<organism evidence="2 3">
    <name type="scientific">Segetibacter aerophilus</name>
    <dbReference type="NCBI Taxonomy" id="670293"/>
    <lineage>
        <taxon>Bacteria</taxon>
        <taxon>Pseudomonadati</taxon>
        <taxon>Bacteroidota</taxon>
        <taxon>Chitinophagia</taxon>
        <taxon>Chitinophagales</taxon>
        <taxon>Chitinophagaceae</taxon>
        <taxon>Segetibacter</taxon>
    </lineage>
</organism>
<evidence type="ECO:0000259" key="1">
    <source>
        <dbReference type="Pfam" id="PF00149"/>
    </source>
</evidence>
<comment type="caution">
    <text evidence="2">The sequence shown here is derived from an EMBL/GenBank/DDBJ whole genome shotgun (WGS) entry which is preliminary data.</text>
</comment>
<evidence type="ECO:0000313" key="2">
    <source>
        <dbReference type="EMBL" id="GEO10964.1"/>
    </source>
</evidence>